<feature type="compositionally biased region" description="Basic and acidic residues" evidence="1">
    <location>
        <begin position="87"/>
        <end position="104"/>
    </location>
</feature>
<name>A0A8T1PAZ5_CARIL</name>
<organism evidence="2 3">
    <name type="scientific">Carya illinoinensis</name>
    <name type="common">Pecan</name>
    <dbReference type="NCBI Taxonomy" id="32201"/>
    <lineage>
        <taxon>Eukaryota</taxon>
        <taxon>Viridiplantae</taxon>
        <taxon>Streptophyta</taxon>
        <taxon>Embryophyta</taxon>
        <taxon>Tracheophyta</taxon>
        <taxon>Spermatophyta</taxon>
        <taxon>Magnoliopsida</taxon>
        <taxon>eudicotyledons</taxon>
        <taxon>Gunneridae</taxon>
        <taxon>Pentapetalae</taxon>
        <taxon>rosids</taxon>
        <taxon>fabids</taxon>
        <taxon>Fagales</taxon>
        <taxon>Juglandaceae</taxon>
        <taxon>Carya</taxon>
    </lineage>
</organism>
<feature type="compositionally biased region" description="Polar residues" evidence="1">
    <location>
        <begin position="1"/>
        <end position="15"/>
    </location>
</feature>
<feature type="region of interest" description="Disordered" evidence="1">
    <location>
        <begin position="1"/>
        <end position="25"/>
    </location>
</feature>
<evidence type="ECO:0000313" key="2">
    <source>
        <dbReference type="EMBL" id="KAG6639308.1"/>
    </source>
</evidence>
<feature type="region of interest" description="Disordered" evidence="1">
    <location>
        <begin position="85"/>
        <end position="104"/>
    </location>
</feature>
<dbReference type="AlphaFoldDB" id="A0A8T1PAZ5"/>
<sequence>MSDSPEQRLNNSNPKQRFPEPDSAPSYCHVEQTALINFGGRKESWDCKATKIFASFLLKRYTLLQYSFSALTHGLANTQANTCRGVADARDKETRKRSNMETTN</sequence>
<evidence type="ECO:0000256" key="1">
    <source>
        <dbReference type="SAM" id="MobiDB-lite"/>
    </source>
</evidence>
<dbReference type="Proteomes" id="UP000811609">
    <property type="component" value="Chromosome 10"/>
</dbReference>
<protein>
    <submittedName>
        <fullName evidence="2">Uncharacterized protein</fullName>
    </submittedName>
</protein>
<accession>A0A8T1PAZ5</accession>
<proteinExistence type="predicted"/>
<comment type="caution">
    <text evidence="2">The sequence shown here is derived from an EMBL/GenBank/DDBJ whole genome shotgun (WGS) entry which is preliminary data.</text>
</comment>
<reference evidence="2" key="1">
    <citation type="submission" date="2020-12" db="EMBL/GenBank/DDBJ databases">
        <title>WGS assembly of Carya illinoinensis cv. Pawnee.</title>
        <authorList>
            <person name="Platts A."/>
            <person name="Shu S."/>
            <person name="Wright S."/>
            <person name="Barry K."/>
            <person name="Edger P."/>
            <person name="Pires J.C."/>
            <person name="Schmutz J."/>
        </authorList>
    </citation>
    <scope>NUCLEOTIDE SEQUENCE</scope>
    <source>
        <tissue evidence="2">Leaf</tissue>
    </source>
</reference>
<evidence type="ECO:0000313" key="3">
    <source>
        <dbReference type="Proteomes" id="UP000811609"/>
    </source>
</evidence>
<keyword evidence="3" id="KW-1185">Reference proteome</keyword>
<gene>
    <name evidence="2" type="ORF">CIPAW_10G090000</name>
</gene>
<dbReference type="EMBL" id="CM031818">
    <property type="protein sequence ID" value="KAG6639308.1"/>
    <property type="molecule type" value="Genomic_DNA"/>
</dbReference>